<gene>
    <name evidence="1" type="ORF">L6452_06941</name>
</gene>
<keyword evidence="2" id="KW-1185">Reference proteome</keyword>
<reference evidence="1 2" key="2">
    <citation type="journal article" date="2022" name="Mol. Ecol. Resour.">
        <title>The genomes of chicory, endive, great burdock and yacon provide insights into Asteraceae paleo-polyploidization history and plant inulin production.</title>
        <authorList>
            <person name="Fan W."/>
            <person name="Wang S."/>
            <person name="Wang H."/>
            <person name="Wang A."/>
            <person name="Jiang F."/>
            <person name="Liu H."/>
            <person name="Zhao H."/>
            <person name="Xu D."/>
            <person name="Zhang Y."/>
        </authorList>
    </citation>
    <scope>NUCLEOTIDE SEQUENCE [LARGE SCALE GENOMIC DNA]</scope>
    <source>
        <strain evidence="2">cv. Niubang</strain>
    </source>
</reference>
<reference evidence="2" key="1">
    <citation type="journal article" date="2022" name="Mol. Ecol. Resour.">
        <title>The genomes of chicory, endive, great burdock and yacon provide insights into Asteraceae palaeo-polyploidization history and plant inulin production.</title>
        <authorList>
            <person name="Fan W."/>
            <person name="Wang S."/>
            <person name="Wang H."/>
            <person name="Wang A."/>
            <person name="Jiang F."/>
            <person name="Liu H."/>
            <person name="Zhao H."/>
            <person name="Xu D."/>
            <person name="Zhang Y."/>
        </authorList>
    </citation>
    <scope>NUCLEOTIDE SEQUENCE [LARGE SCALE GENOMIC DNA]</scope>
    <source>
        <strain evidence="2">cv. Niubang</strain>
    </source>
</reference>
<proteinExistence type="predicted"/>
<dbReference type="Proteomes" id="UP001055879">
    <property type="component" value="Linkage Group LG02"/>
</dbReference>
<protein>
    <submittedName>
        <fullName evidence="1">Uncharacterized protein</fullName>
    </submittedName>
</protein>
<evidence type="ECO:0000313" key="1">
    <source>
        <dbReference type="EMBL" id="KAI3759259.1"/>
    </source>
</evidence>
<name>A0ACB9EK19_ARCLA</name>
<evidence type="ECO:0000313" key="2">
    <source>
        <dbReference type="Proteomes" id="UP001055879"/>
    </source>
</evidence>
<accession>A0ACB9EK19</accession>
<organism evidence="1 2">
    <name type="scientific">Arctium lappa</name>
    <name type="common">Greater burdock</name>
    <name type="synonym">Lappa major</name>
    <dbReference type="NCBI Taxonomy" id="4217"/>
    <lineage>
        <taxon>Eukaryota</taxon>
        <taxon>Viridiplantae</taxon>
        <taxon>Streptophyta</taxon>
        <taxon>Embryophyta</taxon>
        <taxon>Tracheophyta</taxon>
        <taxon>Spermatophyta</taxon>
        <taxon>Magnoliopsida</taxon>
        <taxon>eudicotyledons</taxon>
        <taxon>Gunneridae</taxon>
        <taxon>Pentapetalae</taxon>
        <taxon>asterids</taxon>
        <taxon>campanulids</taxon>
        <taxon>Asterales</taxon>
        <taxon>Asteraceae</taxon>
        <taxon>Carduoideae</taxon>
        <taxon>Cardueae</taxon>
        <taxon>Arctiinae</taxon>
        <taxon>Arctium</taxon>
    </lineage>
</organism>
<dbReference type="EMBL" id="CM042048">
    <property type="protein sequence ID" value="KAI3759259.1"/>
    <property type="molecule type" value="Genomic_DNA"/>
</dbReference>
<comment type="caution">
    <text evidence="1">The sequence shown here is derived from an EMBL/GenBank/DDBJ whole genome shotgun (WGS) entry which is preliminary data.</text>
</comment>
<sequence length="120" mass="14099">MFIAKSKTKLLNKDKSTSDMMWISVKQRQLNLYYDVSERTYLCHNSYNNFVNYTVHDTAESMSPKVATDGSVWDFSDLAEREVMKSETMAFYNGLKLSYQMKLTEMSPEIRSSLWYCKKV</sequence>